<dbReference type="GO" id="GO:0016740">
    <property type="term" value="F:transferase activity"/>
    <property type="evidence" value="ECO:0007669"/>
    <property type="project" value="UniProtKB-KW"/>
</dbReference>
<keyword evidence="2" id="KW-0808">Transferase</keyword>
<reference evidence="2" key="1">
    <citation type="submission" date="2020-12" db="EMBL/GenBank/DDBJ databases">
        <title>Oil enriched cultivation method for isolating marine PHA-producing bacteria.</title>
        <authorList>
            <person name="Zheng W."/>
            <person name="Yu S."/>
            <person name="Huang Y."/>
        </authorList>
    </citation>
    <scope>NUCLEOTIDE SEQUENCE</scope>
    <source>
        <strain evidence="2">SY-2-3</strain>
    </source>
</reference>
<dbReference type="InterPro" id="IPR036282">
    <property type="entry name" value="Glutathione-S-Trfase_C_sf"/>
</dbReference>
<evidence type="ECO:0000259" key="1">
    <source>
        <dbReference type="PROSITE" id="PS50404"/>
    </source>
</evidence>
<sequence>MNSAENLFPFDGKLPGPKLLRSTLTSPFGRKVRIAMDVLGLSGRIDVQPADTRDQSDTLRQQNPLGKIPCLILEDGSILYDSRVIIEFLDRWSGQNRLIPEAVDERARILTRATLADGIADAALLMVYEGRFRDPSQISEIWLDHQRGKISRALDAMQTALPDPRKTDVVSISLACALGYLDWRQPVEWRQTYPVIVDWLDEFAAAEAAFGRTERPAEIPA</sequence>
<dbReference type="CDD" id="cd03205">
    <property type="entry name" value="GST_C_6"/>
    <property type="match status" value="1"/>
</dbReference>
<dbReference type="RefSeq" id="WP_206928469.1">
    <property type="nucleotide sequence ID" value="NZ_JAEKJW010000004.1"/>
</dbReference>
<dbReference type="Gene3D" id="3.40.30.10">
    <property type="entry name" value="Glutaredoxin"/>
    <property type="match status" value="1"/>
</dbReference>
<dbReference type="SUPFAM" id="SSF52833">
    <property type="entry name" value="Thioredoxin-like"/>
    <property type="match status" value="1"/>
</dbReference>
<name>A0A8I1MCF2_9PROT</name>
<dbReference type="Gene3D" id="1.20.1050.10">
    <property type="match status" value="1"/>
</dbReference>
<dbReference type="InterPro" id="IPR004045">
    <property type="entry name" value="Glutathione_S-Trfase_N"/>
</dbReference>
<gene>
    <name evidence="2" type="ORF">JF547_20290</name>
</gene>
<evidence type="ECO:0000313" key="3">
    <source>
        <dbReference type="Proteomes" id="UP000664405"/>
    </source>
</evidence>
<dbReference type="EMBL" id="JAEKJW010000004">
    <property type="protein sequence ID" value="MBN8198816.1"/>
    <property type="molecule type" value="Genomic_DNA"/>
</dbReference>
<protein>
    <submittedName>
        <fullName evidence="2">Glutathione S-transferase N-terminal domain-containing protein</fullName>
    </submittedName>
</protein>
<proteinExistence type="predicted"/>
<dbReference type="AlphaFoldDB" id="A0A8I1MCF2"/>
<dbReference type="SUPFAM" id="SSF47616">
    <property type="entry name" value="GST C-terminal domain-like"/>
    <property type="match status" value="1"/>
</dbReference>
<dbReference type="Pfam" id="PF13409">
    <property type="entry name" value="GST_N_2"/>
    <property type="match status" value="1"/>
</dbReference>
<dbReference type="InterPro" id="IPR036249">
    <property type="entry name" value="Thioredoxin-like_sf"/>
</dbReference>
<feature type="domain" description="GST N-terminal" evidence="1">
    <location>
        <begin position="16"/>
        <end position="97"/>
    </location>
</feature>
<dbReference type="Proteomes" id="UP000664405">
    <property type="component" value="Unassembled WGS sequence"/>
</dbReference>
<dbReference type="PROSITE" id="PS50404">
    <property type="entry name" value="GST_NTER"/>
    <property type="match status" value="1"/>
</dbReference>
<comment type="caution">
    <text evidence="2">The sequence shown here is derived from an EMBL/GenBank/DDBJ whole genome shotgun (WGS) entry which is preliminary data.</text>
</comment>
<accession>A0A8I1MCF2</accession>
<organism evidence="2 3">
    <name type="scientific">Thalassospira povalilytica</name>
    <dbReference type="NCBI Taxonomy" id="732237"/>
    <lineage>
        <taxon>Bacteria</taxon>
        <taxon>Pseudomonadati</taxon>
        <taxon>Pseudomonadota</taxon>
        <taxon>Alphaproteobacteria</taxon>
        <taxon>Rhodospirillales</taxon>
        <taxon>Thalassospiraceae</taxon>
        <taxon>Thalassospira</taxon>
    </lineage>
</organism>
<evidence type="ECO:0000313" key="2">
    <source>
        <dbReference type="EMBL" id="MBN8198816.1"/>
    </source>
</evidence>